<protein>
    <recommendedName>
        <fullName evidence="4">DUF1295 domain-containing protein</fullName>
    </recommendedName>
</protein>
<organism evidence="2 3">
    <name type="scientific">Hymenobacter tibetensis</name>
    <dbReference type="NCBI Taxonomy" id="497967"/>
    <lineage>
        <taxon>Bacteria</taxon>
        <taxon>Pseudomonadati</taxon>
        <taxon>Bacteroidota</taxon>
        <taxon>Cytophagia</taxon>
        <taxon>Cytophagales</taxon>
        <taxon>Hymenobacteraceae</taxon>
        <taxon>Hymenobacter</taxon>
    </lineage>
</organism>
<name>A0ABY4CVJ0_9BACT</name>
<feature type="transmembrane region" description="Helical" evidence="1">
    <location>
        <begin position="85"/>
        <end position="103"/>
    </location>
</feature>
<feature type="transmembrane region" description="Helical" evidence="1">
    <location>
        <begin position="58"/>
        <end position="78"/>
    </location>
</feature>
<feature type="transmembrane region" description="Helical" evidence="1">
    <location>
        <begin position="130"/>
        <end position="152"/>
    </location>
</feature>
<reference evidence="2 3" key="1">
    <citation type="submission" date="2022-03" db="EMBL/GenBank/DDBJ databases">
        <title>Hymenobactersp. isolated from the air.</title>
        <authorList>
            <person name="Won M."/>
            <person name="Kwon S.-W."/>
        </authorList>
    </citation>
    <scope>NUCLEOTIDE SEQUENCE [LARGE SCALE GENOMIC DNA]</scope>
    <source>
        <strain evidence="2 3">KACC 21982</strain>
    </source>
</reference>
<keyword evidence="1" id="KW-0472">Membrane</keyword>
<evidence type="ECO:0000313" key="3">
    <source>
        <dbReference type="Proteomes" id="UP000831113"/>
    </source>
</evidence>
<dbReference type="EMBL" id="CP094669">
    <property type="protein sequence ID" value="UOG74203.1"/>
    <property type="molecule type" value="Genomic_DNA"/>
</dbReference>
<evidence type="ECO:0008006" key="4">
    <source>
        <dbReference type="Google" id="ProtNLM"/>
    </source>
</evidence>
<gene>
    <name evidence="2" type="ORF">MTX78_19030</name>
</gene>
<keyword evidence="1" id="KW-1133">Transmembrane helix</keyword>
<evidence type="ECO:0000256" key="1">
    <source>
        <dbReference type="SAM" id="Phobius"/>
    </source>
</evidence>
<keyword evidence="1" id="KW-0812">Transmembrane</keyword>
<dbReference type="RefSeq" id="WP_243797473.1">
    <property type="nucleotide sequence ID" value="NZ_CP094669.1"/>
</dbReference>
<evidence type="ECO:0000313" key="2">
    <source>
        <dbReference type="EMBL" id="UOG74203.1"/>
    </source>
</evidence>
<sequence length="160" mass="18057">MAFLLLLGWPWLLAGWAFWRLRSAQPAGGLGRAYLLACYAASVQVNAAHVRGERVFPFVHFVVASQAVALYTALYLLLRWRSLPASLSVASVLLVTWLTYRYLRPVVEHRLRAWGTVDALENYPPAQRRAWGLLGHTCFWGAFTFIFICLGLHGKLAAWL</sequence>
<proteinExistence type="predicted"/>
<accession>A0ABY4CVJ0</accession>
<keyword evidence="3" id="KW-1185">Reference proteome</keyword>
<dbReference type="Proteomes" id="UP000831113">
    <property type="component" value="Chromosome"/>
</dbReference>